<proteinExistence type="predicted"/>
<dbReference type="AlphaFoldDB" id="A0AB37XAL2"/>
<accession>A0AB37XAL2</accession>
<feature type="signal peptide" evidence="1">
    <location>
        <begin position="1"/>
        <end position="29"/>
    </location>
</feature>
<sequence>MISMRKKAAAVASSALMIAVGLGAASAQAATDGGDFTAKLACPSSGKISSTHSCTSLSGGVVHHLKSIGQNGVTIRTRYEKNGSGSTITAKLGYSYSGSTYWGGSFTQSNNTTKSKEWVRSSWQTHCYTTTGLLSVTGQGQFQTPAASC</sequence>
<comment type="caution">
    <text evidence="2">The sequence shown here is derived from an EMBL/GenBank/DDBJ whole genome shotgun (WGS) entry which is preliminary data.</text>
</comment>
<evidence type="ECO:0000256" key="1">
    <source>
        <dbReference type="SAM" id="SignalP"/>
    </source>
</evidence>
<dbReference type="Proteomes" id="UP000292095">
    <property type="component" value="Unassembled WGS sequence"/>
</dbReference>
<dbReference type="EMBL" id="PKLK01000022">
    <property type="protein sequence ID" value="RZE37600.1"/>
    <property type="molecule type" value="Genomic_DNA"/>
</dbReference>
<evidence type="ECO:0000313" key="2">
    <source>
        <dbReference type="EMBL" id="RZE37600.1"/>
    </source>
</evidence>
<evidence type="ECO:0008006" key="4">
    <source>
        <dbReference type="Google" id="ProtNLM"/>
    </source>
</evidence>
<evidence type="ECO:0000313" key="3">
    <source>
        <dbReference type="Proteomes" id="UP000292095"/>
    </source>
</evidence>
<gene>
    <name evidence="2" type="ORF">C0Q91_18815</name>
</gene>
<protein>
    <recommendedName>
        <fullName evidence="4">Secreted protein</fullName>
    </recommendedName>
</protein>
<organism evidence="2 3">
    <name type="scientific">Streptomyces albidoflavus</name>
    <dbReference type="NCBI Taxonomy" id="1886"/>
    <lineage>
        <taxon>Bacteria</taxon>
        <taxon>Bacillati</taxon>
        <taxon>Actinomycetota</taxon>
        <taxon>Actinomycetes</taxon>
        <taxon>Kitasatosporales</taxon>
        <taxon>Streptomycetaceae</taxon>
        <taxon>Streptomyces</taxon>
        <taxon>Streptomyces albidoflavus group</taxon>
    </lineage>
</organism>
<reference evidence="2 3" key="1">
    <citation type="submission" date="2017-12" db="EMBL/GenBank/DDBJ databases">
        <title>Population genomics insights into the ecological differentiation and adaptive evolution in streptomycetes.</title>
        <authorList>
            <person name="Li Y."/>
            <person name="Huang Y."/>
        </authorList>
    </citation>
    <scope>NUCLEOTIDE SEQUENCE [LARGE SCALE GENOMIC DNA]</scope>
    <source>
        <strain evidence="2 3">FXJ.2339</strain>
    </source>
</reference>
<keyword evidence="1" id="KW-0732">Signal</keyword>
<name>A0AB37XAL2_9ACTN</name>
<feature type="chain" id="PRO_5044238788" description="Secreted protein" evidence="1">
    <location>
        <begin position="30"/>
        <end position="149"/>
    </location>
</feature>